<name>A0AAU8JGX2_9CYAN</name>
<dbReference type="CDD" id="cd00200">
    <property type="entry name" value="WD40"/>
    <property type="match status" value="1"/>
</dbReference>
<feature type="repeat" description="WD" evidence="5">
    <location>
        <begin position="671"/>
        <end position="704"/>
    </location>
</feature>
<dbReference type="InterPro" id="IPR017441">
    <property type="entry name" value="Protein_kinase_ATP_BS"/>
</dbReference>
<dbReference type="PROSITE" id="PS50294">
    <property type="entry name" value="WD_REPEATS_REGION"/>
    <property type="match status" value="5"/>
</dbReference>
<dbReference type="SUPFAM" id="SSF50978">
    <property type="entry name" value="WD40 repeat-like"/>
    <property type="match status" value="1"/>
</dbReference>
<dbReference type="PROSITE" id="PS00678">
    <property type="entry name" value="WD_REPEATS_1"/>
    <property type="match status" value="2"/>
</dbReference>
<keyword evidence="9" id="KW-0808">Transferase</keyword>
<dbReference type="PROSITE" id="PS00107">
    <property type="entry name" value="PROTEIN_KINASE_ATP"/>
    <property type="match status" value="1"/>
</dbReference>
<evidence type="ECO:0000256" key="6">
    <source>
        <dbReference type="PROSITE-ProRule" id="PRU10141"/>
    </source>
</evidence>
<feature type="domain" description="Protein kinase" evidence="8">
    <location>
        <begin position="36"/>
        <end position="297"/>
    </location>
</feature>
<feature type="region of interest" description="Disordered" evidence="7">
    <location>
        <begin position="301"/>
        <end position="354"/>
    </location>
</feature>
<evidence type="ECO:0000256" key="2">
    <source>
        <dbReference type="ARBA" id="ARBA00022737"/>
    </source>
</evidence>
<dbReference type="CDD" id="cd14014">
    <property type="entry name" value="STKc_PknB_like"/>
    <property type="match status" value="1"/>
</dbReference>
<accession>A0AAU8JGX2</accession>
<reference evidence="9" key="1">
    <citation type="submission" date="2024-07" db="EMBL/GenBank/DDBJ databases">
        <authorList>
            <person name="Kim Y.J."/>
            <person name="Jeong J.Y."/>
        </authorList>
    </citation>
    <scope>NUCLEOTIDE SEQUENCE</scope>
    <source>
        <strain evidence="9">GIHE-MW2</strain>
    </source>
</reference>
<evidence type="ECO:0000256" key="3">
    <source>
        <dbReference type="ARBA" id="ARBA00022741"/>
    </source>
</evidence>
<feature type="repeat" description="WD" evidence="5">
    <location>
        <begin position="589"/>
        <end position="630"/>
    </location>
</feature>
<dbReference type="InterPro" id="IPR056829">
    <property type="entry name" value="Beta-prop_TEP1_2nd"/>
</dbReference>
<dbReference type="PROSITE" id="PS50011">
    <property type="entry name" value="PROTEIN_KINASE_DOM"/>
    <property type="match status" value="1"/>
</dbReference>
<dbReference type="InterPro" id="IPR020472">
    <property type="entry name" value="WD40_PAC1"/>
</dbReference>
<dbReference type="EMBL" id="CP159837">
    <property type="protein sequence ID" value="XCM38472.1"/>
    <property type="molecule type" value="Genomic_DNA"/>
</dbReference>
<dbReference type="InterPro" id="IPR011009">
    <property type="entry name" value="Kinase-like_dom_sf"/>
</dbReference>
<proteinExistence type="predicted"/>
<feature type="compositionally biased region" description="Low complexity" evidence="7">
    <location>
        <begin position="342"/>
        <end position="353"/>
    </location>
</feature>
<dbReference type="SUPFAM" id="SSF56112">
    <property type="entry name" value="Protein kinase-like (PK-like)"/>
    <property type="match status" value="1"/>
</dbReference>
<feature type="repeat" description="WD" evidence="5">
    <location>
        <begin position="547"/>
        <end position="588"/>
    </location>
</feature>
<evidence type="ECO:0000256" key="5">
    <source>
        <dbReference type="PROSITE-ProRule" id="PRU00221"/>
    </source>
</evidence>
<evidence type="ECO:0000256" key="4">
    <source>
        <dbReference type="ARBA" id="ARBA00022840"/>
    </source>
</evidence>
<gene>
    <name evidence="9" type="ORF">ABWT76_001323</name>
</gene>
<evidence type="ECO:0000313" key="9">
    <source>
        <dbReference type="EMBL" id="XCM38472.1"/>
    </source>
</evidence>
<dbReference type="Gene3D" id="2.130.10.10">
    <property type="entry name" value="YVTN repeat-like/Quinoprotein amine dehydrogenase"/>
    <property type="match status" value="2"/>
</dbReference>
<protein>
    <submittedName>
        <fullName evidence="9">Serine/threonine-protein kinase</fullName>
        <ecNumber evidence="9">2.7.11.1</ecNumber>
    </submittedName>
</protein>
<dbReference type="InterPro" id="IPR019775">
    <property type="entry name" value="WD40_repeat_CS"/>
</dbReference>
<feature type="binding site" evidence="6">
    <location>
        <position position="63"/>
    </location>
    <ligand>
        <name>ATP</name>
        <dbReference type="ChEBI" id="CHEBI:30616"/>
    </ligand>
</feature>
<evidence type="ECO:0000259" key="8">
    <source>
        <dbReference type="PROSITE" id="PS50011"/>
    </source>
</evidence>
<keyword evidence="1 5" id="KW-0853">WD repeat</keyword>
<dbReference type="PROSITE" id="PS00108">
    <property type="entry name" value="PROTEIN_KINASE_ST"/>
    <property type="match status" value="1"/>
</dbReference>
<dbReference type="GO" id="GO:0005524">
    <property type="term" value="F:ATP binding"/>
    <property type="evidence" value="ECO:0007669"/>
    <property type="project" value="UniProtKB-UniRule"/>
</dbReference>
<evidence type="ECO:0000256" key="1">
    <source>
        <dbReference type="ARBA" id="ARBA00022574"/>
    </source>
</evidence>
<dbReference type="InterPro" id="IPR036322">
    <property type="entry name" value="WD40_repeat_dom_sf"/>
</dbReference>
<dbReference type="PRINTS" id="PR00320">
    <property type="entry name" value="GPROTEINBRPT"/>
</dbReference>
<feature type="repeat" description="WD" evidence="5">
    <location>
        <begin position="505"/>
        <end position="546"/>
    </location>
</feature>
<dbReference type="SMART" id="SM00220">
    <property type="entry name" value="S_TKc"/>
    <property type="match status" value="1"/>
</dbReference>
<keyword evidence="9" id="KW-0418">Kinase</keyword>
<dbReference type="GO" id="GO:0004674">
    <property type="term" value="F:protein serine/threonine kinase activity"/>
    <property type="evidence" value="ECO:0007669"/>
    <property type="project" value="UniProtKB-EC"/>
</dbReference>
<dbReference type="AlphaFoldDB" id="A0AAU8JGX2"/>
<keyword evidence="4 6" id="KW-0067">ATP-binding</keyword>
<dbReference type="PANTHER" id="PTHR19848:SF8">
    <property type="entry name" value="F-BOX AND WD REPEAT DOMAIN CONTAINING 7"/>
    <property type="match status" value="1"/>
</dbReference>
<keyword evidence="3 6" id="KW-0547">Nucleotide-binding</keyword>
<dbReference type="Pfam" id="PF00069">
    <property type="entry name" value="Pkinase"/>
    <property type="match status" value="1"/>
</dbReference>
<dbReference type="SMART" id="SM00320">
    <property type="entry name" value="WD40"/>
    <property type="match status" value="7"/>
</dbReference>
<dbReference type="Pfam" id="PF25047">
    <property type="entry name" value="Beta-prop_TEP1_2nd"/>
    <property type="match status" value="1"/>
</dbReference>
<dbReference type="EC" id="2.7.11.1" evidence="9"/>
<dbReference type="Gene3D" id="3.30.200.20">
    <property type="entry name" value="Phosphorylase Kinase, domain 1"/>
    <property type="match status" value="1"/>
</dbReference>
<evidence type="ECO:0000256" key="7">
    <source>
        <dbReference type="SAM" id="MobiDB-lite"/>
    </source>
</evidence>
<feature type="repeat" description="WD" evidence="5">
    <location>
        <begin position="463"/>
        <end position="504"/>
    </location>
</feature>
<dbReference type="InterPro" id="IPR001680">
    <property type="entry name" value="WD40_rpt"/>
</dbReference>
<dbReference type="RefSeq" id="WP_190877812.1">
    <property type="nucleotide sequence ID" value="NZ_CP159837.1"/>
</dbReference>
<dbReference type="Pfam" id="PF00400">
    <property type="entry name" value="WD40"/>
    <property type="match status" value="2"/>
</dbReference>
<organism evidence="9">
    <name type="scientific">Planktothricoides raciborskii GIHE-MW2</name>
    <dbReference type="NCBI Taxonomy" id="2792601"/>
    <lineage>
        <taxon>Bacteria</taxon>
        <taxon>Bacillati</taxon>
        <taxon>Cyanobacteriota</taxon>
        <taxon>Cyanophyceae</taxon>
        <taxon>Oscillatoriophycideae</taxon>
        <taxon>Oscillatoriales</taxon>
        <taxon>Oscillatoriaceae</taxon>
        <taxon>Planktothricoides</taxon>
    </lineage>
</organism>
<sequence>MSYCVNPKCPQPDDPANQNQNHCVHCGTELLIQGRYRISREIGSGGFGKTYEVDDRGIPRVLKVLLQNHEKAIKLFKQEADVMMRLDCPGIPKVQPDGYFEIPLPEGQDPLHALVMEKINGLNLREWMKKRRNKPITEELAIDWLKQLSEILSVVHQEQFFHRDIKPLNIMIKRNGQLVLIDFGAAREVTNTYFAKVGQGQNITGIVSPGYTAPEQANGKAVPQSDFYSLGRTFVFLITGKSPTSFSEHPRTGKLVWRRSAPQISDGFADVIDYLMASFPGKRPQNAQAIIRCLEELKHASPSSDADESEPSLVSQKNTGGFNRNTGKNPTKMSPTRNTPTSVSSLGSRASASKIKQVSRVQPYTPYQPPKKIPWGLMLTLLILSLLGSQVYGYWRYGFFPASPISLIVSLPSSVFLQKSLTGVGQIQSLAMGPESRIPMFASGSYGKIRIWNLQTGVQVKELDAHRSWVNALAISPNGQILASGSEDTTIRILNFQTGELLQSIPAHSGPVNALAISPNGQILASGSADRTIRFWNLSDGVRLRTISGHQDAVNAIAWSPNGRLIASGSSDRTIQIWDAITGTRVRKLQGHGNAVLSVTFSADSQLVASGSRDNTVIVWDLKTGQQKYQLTGDNSWFRSVAIAPDGQLLATSGNNLNIWNLNTGKLEKVLLGHEQYISVFALSPDNQTIVTGSPDKTIKIWRLPPLSESEKPK</sequence>
<keyword evidence="2" id="KW-0677">Repeat</keyword>
<feature type="compositionally biased region" description="Polar residues" evidence="7">
    <location>
        <begin position="313"/>
        <end position="341"/>
    </location>
</feature>
<dbReference type="PROSITE" id="PS50082">
    <property type="entry name" value="WD_REPEATS_2"/>
    <property type="match status" value="5"/>
</dbReference>
<dbReference type="InterPro" id="IPR000719">
    <property type="entry name" value="Prot_kinase_dom"/>
</dbReference>
<dbReference type="Gene3D" id="1.10.510.10">
    <property type="entry name" value="Transferase(Phosphotransferase) domain 1"/>
    <property type="match status" value="1"/>
</dbReference>
<dbReference type="NCBIfam" id="NF045510">
    <property type="entry name" value="4Cys_prefix_kin"/>
    <property type="match status" value="1"/>
</dbReference>
<dbReference type="InterPro" id="IPR015943">
    <property type="entry name" value="WD40/YVTN_repeat-like_dom_sf"/>
</dbReference>
<dbReference type="InterPro" id="IPR008271">
    <property type="entry name" value="Ser/Thr_kinase_AS"/>
</dbReference>
<dbReference type="PANTHER" id="PTHR19848">
    <property type="entry name" value="WD40 REPEAT PROTEIN"/>
    <property type="match status" value="1"/>
</dbReference>